<dbReference type="InterPro" id="IPR035396">
    <property type="entry name" value="Bac_rhamnosid6H"/>
</dbReference>
<accession>A0A2M7SA31</accession>
<dbReference type="Pfam" id="PF17390">
    <property type="entry name" value="Bac_rhamnosid_C"/>
    <property type="match status" value="1"/>
</dbReference>
<dbReference type="InterPro" id="IPR013737">
    <property type="entry name" value="Bac_rhamnosid_N"/>
</dbReference>
<dbReference type="SUPFAM" id="SSF48208">
    <property type="entry name" value="Six-hairpin glycosidases"/>
    <property type="match status" value="1"/>
</dbReference>
<dbReference type="GO" id="GO:0030596">
    <property type="term" value="F:alpha-L-rhamnosidase activity"/>
    <property type="evidence" value="ECO:0007669"/>
    <property type="project" value="UniProtKB-EC"/>
</dbReference>
<evidence type="ECO:0000259" key="7">
    <source>
        <dbReference type="Pfam" id="PF17390"/>
    </source>
</evidence>
<feature type="domain" description="Alpha-L-rhamnosidase concanavalin-like" evidence="4">
    <location>
        <begin position="303"/>
        <end position="403"/>
    </location>
</feature>
<dbReference type="Gene3D" id="2.60.120.260">
    <property type="entry name" value="Galactose-binding domain-like"/>
    <property type="match status" value="2"/>
</dbReference>
<protein>
    <recommendedName>
        <fullName evidence="2">alpha-L-rhamnosidase</fullName>
        <ecNumber evidence="2">3.2.1.40</ecNumber>
    </recommendedName>
</protein>
<evidence type="ECO:0000259" key="6">
    <source>
        <dbReference type="Pfam" id="PF17389"/>
    </source>
</evidence>
<dbReference type="InterPro" id="IPR013783">
    <property type="entry name" value="Ig-like_fold"/>
</dbReference>
<evidence type="ECO:0000259" key="4">
    <source>
        <dbReference type="Pfam" id="PF05592"/>
    </source>
</evidence>
<comment type="catalytic activity">
    <reaction evidence="1">
        <text>Hydrolysis of terminal non-reducing alpha-L-rhamnose residues in alpha-L-rhamnosides.</text>
        <dbReference type="EC" id="3.2.1.40"/>
    </reaction>
</comment>
<organism evidence="8 9">
    <name type="scientific">Candidatus Desantisbacteria bacterium CG_4_10_14_0_8_um_filter_48_22</name>
    <dbReference type="NCBI Taxonomy" id="1974543"/>
    <lineage>
        <taxon>Bacteria</taxon>
        <taxon>Candidatus Desantisiibacteriota</taxon>
    </lineage>
</organism>
<name>A0A2M7SA31_9BACT</name>
<dbReference type="PIRSF" id="PIRSF010631">
    <property type="entry name" value="A-rhamnsds"/>
    <property type="match status" value="1"/>
</dbReference>
<dbReference type="AlphaFoldDB" id="A0A2M7SA31"/>
<evidence type="ECO:0000256" key="1">
    <source>
        <dbReference type="ARBA" id="ARBA00001445"/>
    </source>
</evidence>
<dbReference type="InterPro" id="IPR008902">
    <property type="entry name" value="Rhamnosid_concanavalin"/>
</dbReference>
<gene>
    <name evidence="8" type="ORF">COY52_07170</name>
</gene>
<dbReference type="InterPro" id="IPR012341">
    <property type="entry name" value="6hp_glycosidase-like_sf"/>
</dbReference>
<evidence type="ECO:0000313" key="9">
    <source>
        <dbReference type="Proteomes" id="UP000229307"/>
    </source>
</evidence>
<evidence type="ECO:0000259" key="5">
    <source>
        <dbReference type="Pfam" id="PF08531"/>
    </source>
</evidence>
<feature type="domain" description="Alpha-L-rhamnosidase C-terminal" evidence="7">
    <location>
        <begin position="743"/>
        <end position="820"/>
    </location>
</feature>
<dbReference type="Pfam" id="PF25788">
    <property type="entry name" value="Ig_Rha78A_N"/>
    <property type="match status" value="1"/>
</dbReference>
<dbReference type="GO" id="GO:0005975">
    <property type="term" value="P:carbohydrate metabolic process"/>
    <property type="evidence" value="ECO:0007669"/>
    <property type="project" value="InterPro"/>
</dbReference>
<dbReference type="Proteomes" id="UP000229307">
    <property type="component" value="Unassembled WGS sequence"/>
</dbReference>
<dbReference type="PANTHER" id="PTHR33307">
    <property type="entry name" value="ALPHA-RHAMNOSIDASE (EUROFUNG)"/>
    <property type="match status" value="1"/>
</dbReference>
<dbReference type="Pfam" id="PF08531">
    <property type="entry name" value="Bac_rhamnosid_N"/>
    <property type="match status" value="1"/>
</dbReference>
<proteinExistence type="predicted"/>
<dbReference type="PANTHER" id="PTHR33307:SF6">
    <property type="entry name" value="ALPHA-RHAMNOSIDASE (EUROFUNG)-RELATED"/>
    <property type="match status" value="1"/>
</dbReference>
<feature type="domain" description="Bacterial alpha-L-rhamnosidase N-terminal" evidence="5">
    <location>
        <begin position="130"/>
        <end position="292"/>
    </location>
</feature>
<feature type="domain" description="Alpha-L-rhamnosidase six-hairpin glycosidase" evidence="6">
    <location>
        <begin position="407"/>
        <end position="740"/>
    </location>
</feature>
<evidence type="ECO:0000313" key="8">
    <source>
        <dbReference type="EMBL" id="PIZ16382.1"/>
    </source>
</evidence>
<reference evidence="9" key="1">
    <citation type="submission" date="2017-09" db="EMBL/GenBank/DDBJ databases">
        <title>Depth-based differentiation of microbial function through sediment-hosted aquifers and enrichment of novel symbionts in the deep terrestrial subsurface.</title>
        <authorList>
            <person name="Probst A.J."/>
            <person name="Ladd B."/>
            <person name="Jarett J.K."/>
            <person name="Geller-Mcgrath D.E."/>
            <person name="Sieber C.M.K."/>
            <person name="Emerson J.B."/>
            <person name="Anantharaman K."/>
            <person name="Thomas B.C."/>
            <person name="Malmstrom R."/>
            <person name="Stieglmeier M."/>
            <person name="Klingl A."/>
            <person name="Woyke T."/>
            <person name="Ryan C.M."/>
            <person name="Banfield J.F."/>
        </authorList>
    </citation>
    <scope>NUCLEOTIDE SEQUENCE [LARGE SCALE GENOMIC DNA]</scope>
</reference>
<dbReference type="InterPro" id="IPR035398">
    <property type="entry name" value="Bac_rhamnosid_C"/>
</dbReference>
<dbReference type="Gene3D" id="2.60.40.10">
    <property type="entry name" value="Immunoglobulins"/>
    <property type="match status" value="1"/>
</dbReference>
<dbReference type="EMBL" id="PFMR01000190">
    <property type="protein sequence ID" value="PIZ16382.1"/>
    <property type="molecule type" value="Genomic_DNA"/>
</dbReference>
<sequence length="860" mass="96969">MIQAAKDLRTEYAVEPVGIDSAQPRFSWCLEHAERGQKQTAYQVVVSDGKKDAWDTGKVVSSENFGIVYGGKPLESNKTYCWKVKWWDKDGAESLFTGSCFDTGLLQASDWKAKWIWGKNLLRGTFKIEKEVKRARVFVCGLGFHELYINGKKAGDRKLEPGWTDYKKIVLYSTFEIEDLLRKGENAVGIMLGNGRHVPDYKYSKPKAIMQIEIEFTEGVRQTVITDEAWKTCQGPIVSDGIYLGETYDAREEKNGWDMPGYDDGSWERAETAEPSGGKLVSSAGLSPVRIVKTMQPKKMTEPKPGVFIFDFGQNFSGWLRLRRLKGAKGTAVTIRHSELVRDDGNLNAIPMGGAKAADVYIMKGEGIETYEPRFTYHGFRFAEITGFPGMPSLDDIEAKVVHSDVEQTGSFSCSDDLINAIHKIILWGQVSNLMSVPTDCPQRAERMGWMGDAQLSAEEAVHNFDMSVFYPKYIRDMRHAQKESGDVPDVVPPYWDPDPSDPAWGTAYITISWHLYLYYGDRRILEENYEGFKKWISYLGSVSKDLIVMKNTYGDWCPPMQVKSYYTPGELTSTWYFYENCLLISRIAKLLGNPRDEKDYAALAQKVKEAFNKTFLKETFYCDPYSQTANLLPLFLDMAPPEKQQKVVETLVNTVVVNNSYHLNTGIIGTRFLFETLTKFNRPDIALRIIKQESFPGWGYMIREGATTVWERWEYLDDGGMNSHNHIMLGSVDAWFYRKLAGIQVDPDNPGFEKMTISPYFAPDLKFAGASMRTVRGFVSSGWERKNGNTVLKISIPVGSTASVVLPAKESSAVTESGKAVWKDGKFVSGSAGVKNAEVEQDNIVIEVSSGNYLFEINK</sequence>
<dbReference type="Pfam" id="PF17389">
    <property type="entry name" value="Bac_rhamnosid6H"/>
    <property type="match status" value="1"/>
</dbReference>
<dbReference type="Gene3D" id="1.50.10.10">
    <property type="match status" value="1"/>
</dbReference>
<evidence type="ECO:0000256" key="3">
    <source>
        <dbReference type="ARBA" id="ARBA00022801"/>
    </source>
</evidence>
<dbReference type="EC" id="3.2.1.40" evidence="2"/>
<evidence type="ECO:0000256" key="2">
    <source>
        <dbReference type="ARBA" id="ARBA00012652"/>
    </source>
</evidence>
<keyword evidence="3" id="KW-0378">Hydrolase</keyword>
<dbReference type="InterPro" id="IPR008928">
    <property type="entry name" value="6-hairpin_glycosidase_sf"/>
</dbReference>
<dbReference type="InterPro" id="IPR016007">
    <property type="entry name" value="Alpha_rhamnosid"/>
</dbReference>
<comment type="caution">
    <text evidence="8">The sequence shown here is derived from an EMBL/GenBank/DDBJ whole genome shotgun (WGS) entry which is preliminary data.</text>
</comment>
<dbReference type="Pfam" id="PF05592">
    <property type="entry name" value="Bac_rhamnosid"/>
    <property type="match status" value="1"/>
</dbReference>
<dbReference type="Gene3D" id="2.60.420.10">
    <property type="entry name" value="Maltose phosphorylase, domain 3"/>
    <property type="match status" value="1"/>
</dbReference>